<keyword evidence="16" id="KW-0238">DNA-binding</keyword>
<dbReference type="InterPro" id="IPR015931">
    <property type="entry name" value="Acnase/IPM_dHydase_lsu_aba_1/3"/>
</dbReference>
<dbReference type="InterPro" id="IPR053951">
    <property type="entry name" value="K_trans_N"/>
</dbReference>
<dbReference type="Pfam" id="PF10551">
    <property type="entry name" value="MULE"/>
    <property type="match status" value="1"/>
</dbReference>
<dbReference type="NCBIfam" id="TIGR00794">
    <property type="entry name" value="kup"/>
    <property type="match status" value="1"/>
</dbReference>
<feature type="domain" description="SWIM-type" evidence="23">
    <location>
        <begin position="1073"/>
        <end position="1106"/>
    </location>
</feature>
<name>A0A7G2EZA2_ARATH</name>
<evidence type="ECO:0000256" key="6">
    <source>
        <dbReference type="ARBA" id="ARBA00022578"/>
    </source>
</evidence>
<feature type="transmembrane region" description="Helical" evidence="20">
    <location>
        <begin position="1556"/>
        <end position="1576"/>
    </location>
</feature>
<evidence type="ECO:0000256" key="8">
    <source>
        <dbReference type="ARBA" id="ARBA00022723"/>
    </source>
</evidence>
<evidence type="ECO:0000313" key="24">
    <source>
        <dbReference type="EMBL" id="CAD5327783.1"/>
    </source>
</evidence>
<dbReference type="GO" id="GO:0008270">
    <property type="term" value="F:zinc ion binding"/>
    <property type="evidence" value="ECO:0007669"/>
    <property type="project" value="UniProtKB-KW"/>
</dbReference>
<dbReference type="InterPro" id="IPR053952">
    <property type="entry name" value="K_trans_C"/>
</dbReference>
<dbReference type="NCBIfam" id="NF001614">
    <property type="entry name" value="PRK00402.1"/>
    <property type="match status" value="1"/>
</dbReference>
<dbReference type="UniPathway" id="UPA00048">
    <property type="reaction ID" value="UER00071"/>
</dbReference>
<dbReference type="InterPro" id="IPR001030">
    <property type="entry name" value="Acoase/IPM_deHydtase_lsu_aba"/>
</dbReference>
<dbReference type="GO" id="GO:0015079">
    <property type="term" value="F:potassium ion transmembrane transporter activity"/>
    <property type="evidence" value="ECO:0007669"/>
    <property type="project" value="UniProtKB-UniRule"/>
</dbReference>
<protein>
    <recommendedName>
        <fullName evidence="20">Potassium transporter</fullName>
    </recommendedName>
</protein>
<feature type="transmembrane region" description="Helical" evidence="20">
    <location>
        <begin position="1323"/>
        <end position="1344"/>
    </location>
</feature>
<evidence type="ECO:0000256" key="15">
    <source>
        <dbReference type="ARBA" id="ARBA00023065"/>
    </source>
</evidence>
<dbReference type="InterPro" id="IPR006564">
    <property type="entry name" value="Znf_PMZ"/>
</dbReference>
<evidence type="ECO:0000256" key="13">
    <source>
        <dbReference type="ARBA" id="ARBA00023004"/>
    </source>
</evidence>
<comment type="caution">
    <text evidence="20">Lacks conserved residue(s) required for the propagation of feature annotation.</text>
</comment>
<comment type="similarity">
    <text evidence="2 20">Belongs to the HAK/KUP transporter (TC 2.A.72.3) family.</text>
</comment>
<keyword evidence="17 20" id="KW-0472">Membrane</keyword>
<keyword evidence="4" id="KW-0004">4Fe-4S</keyword>
<comment type="subcellular location">
    <subcellularLocation>
        <location evidence="1">Cell membrane</location>
        <topology evidence="1">Multi-pass membrane protein</topology>
    </subcellularLocation>
    <subcellularLocation>
        <location evidence="20">Membrane</location>
        <topology evidence="20">Multi-pass membrane protein</topology>
    </subcellularLocation>
</comment>
<evidence type="ECO:0000256" key="4">
    <source>
        <dbReference type="ARBA" id="ARBA00022485"/>
    </source>
</evidence>
<keyword evidence="10" id="KW-0862">Zinc</keyword>
<keyword evidence="12 20" id="KW-1133">Transmembrane helix</keyword>
<dbReference type="GO" id="GO:0051539">
    <property type="term" value="F:4 iron, 4 sulfur cluster binding"/>
    <property type="evidence" value="ECO:0007669"/>
    <property type="project" value="UniProtKB-KW"/>
</dbReference>
<dbReference type="InterPro" id="IPR036008">
    <property type="entry name" value="Aconitase_4Fe-4S_dom"/>
</dbReference>
<evidence type="ECO:0000256" key="3">
    <source>
        <dbReference type="ARBA" id="ARBA00022448"/>
    </source>
</evidence>
<dbReference type="CDD" id="cd01583">
    <property type="entry name" value="IPMI"/>
    <property type="match status" value="1"/>
</dbReference>
<feature type="domain" description="CCHC-type" evidence="22">
    <location>
        <begin position="1187"/>
        <end position="1200"/>
    </location>
</feature>
<evidence type="ECO:0000256" key="2">
    <source>
        <dbReference type="ARBA" id="ARBA00008440"/>
    </source>
</evidence>
<gene>
    <name evidence="24" type="ORF">AT9943_LOCUS15470</name>
</gene>
<feature type="transmembrane region" description="Helical" evidence="20">
    <location>
        <begin position="1653"/>
        <end position="1671"/>
    </location>
</feature>
<dbReference type="GO" id="GO:0003677">
    <property type="term" value="F:DNA binding"/>
    <property type="evidence" value="ECO:0007669"/>
    <property type="project" value="UniProtKB-KW"/>
</dbReference>
<dbReference type="PANTHER" id="PTHR30540">
    <property type="entry name" value="OSMOTIC STRESS POTASSIUM TRANSPORTER"/>
    <property type="match status" value="1"/>
</dbReference>
<dbReference type="InterPro" id="IPR003855">
    <property type="entry name" value="K+_transporter"/>
</dbReference>
<dbReference type="Pfam" id="PF04434">
    <property type="entry name" value="SWIM"/>
    <property type="match status" value="1"/>
</dbReference>
<feature type="region of interest" description="Disordered" evidence="21">
    <location>
        <begin position="1888"/>
        <end position="1933"/>
    </location>
</feature>
<dbReference type="NCBIfam" id="TIGR01343">
    <property type="entry name" value="hacA_fam"/>
    <property type="match status" value="1"/>
</dbReference>
<dbReference type="InterPro" id="IPR001878">
    <property type="entry name" value="Znf_CCHC"/>
</dbReference>
<keyword evidence="11 20" id="KW-0630">Potassium</keyword>
<evidence type="ECO:0000256" key="7">
    <source>
        <dbReference type="ARBA" id="ARBA00022692"/>
    </source>
</evidence>
<keyword evidence="9 19" id="KW-0863">Zinc-finger</keyword>
<dbReference type="InterPro" id="IPR033941">
    <property type="entry name" value="IPMI_cat"/>
</dbReference>
<proteinExistence type="inferred from homology"/>
<feature type="compositionally biased region" description="Basic and acidic residues" evidence="21">
    <location>
        <begin position="1163"/>
        <end position="1172"/>
    </location>
</feature>
<keyword evidence="7 20" id="KW-0812">Transmembrane</keyword>
<dbReference type="PROSITE" id="PS50158">
    <property type="entry name" value="ZF_CCHC"/>
    <property type="match status" value="1"/>
</dbReference>
<keyword evidence="3" id="KW-0813">Transport</keyword>
<evidence type="ECO:0000256" key="9">
    <source>
        <dbReference type="ARBA" id="ARBA00022771"/>
    </source>
</evidence>
<dbReference type="InterPro" id="IPR004332">
    <property type="entry name" value="Transposase_MuDR"/>
</dbReference>
<organism evidence="24 25">
    <name type="scientific">Arabidopsis thaliana</name>
    <name type="common">Mouse-ear cress</name>
    <dbReference type="NCBI Taxonomy" id="3702"/>
    <lineage>
        <taxon>Eukaryota</taxon>
        <taxon>Viridiplantae</taxon>
        <taxon>Streptophyta</taxon>
        <taxon>Embryophyta</taxon>
        <taxon>Tracheophyta</taxon>
        <taxon>Spermatophyta</taxon>
        <taxon>Magnoliopsida</taxon>
        <taxon>eudicotyledons</taxon>
        <taxon>Gunneridae</taxon>
        <taxon>Pentapetalae</taxon>
        <taxon>rosids</taxon>
        <taxon>malvids</taxon>
        <taxon>Brassicales</taxon>
        <taxon>Brassicaceae</taxon>
        <taxon>Camelineae</taxon>
        <taxon>Arabidopsis</taxon>
    </lineage>
</organism>
<evidence type="ECO:0000256" key="12">
    <source>
        <dbReference type="ARBA" id="ARBA00022989"/>
    </source>
</evidence>
<evidence type="ECO:0000313" key="25">
    <source>
        <dbReference type="Proteomes" id="UP000516314"/>
    </source>
</evidence>
<accession>A0A7G2EZA2</accession>
<feature type="transmembrane region" description="Helical" evidence="20">
    <location>
        <begin position="1526"/>
        <end position="1544"/>
    </location>
</feature>
<feature type="transmembrane region" description="Helical" evidence="20">
    <location>
        <begin position="1596"/>
        <end position="1620"/>
    </location>
</feature>
<sequence length="2013" mass="225447">MASVISPSPFLCKSSSKSDLGISSFPKSSQISIHRCQKKSISRKIVSVMAPQKDRSPGTTGSVKTGMTMTEKILARASEKSLVVPGDNIWVNVDVLMTHDVCGPGAFGIFKREFGEKAKVWDPEKIVVIPDHYIFTADKRANRNVDIMREHCREQNIKYFYDITDLGNFKANPDYKGVCHVALAQEGHCRPGEVLLGTDSHTCTAGAFGQFATGIGNTDAGFVLGTGKILLKVPPTMRFILDGEMPSYLQAKDLILQIIGEISVAGATYKTMEFSGTTIESLSMEERMTLCNMVVEAGGKNGVIPPDATTLNYVENRTSVPFEPVYSDGNASFVADYRFDVSKLEPVVAKPHSPDNRALARECKDVKIDRVYIGSCTGGKTEDFMAAAKLFHAAGRKVKVPTFLVPATQKVWMDVYALPVPGAGGKTCAQIFEEAGCDTPASPSCGACLGGPADTYARLNEPQVCVSTTNRNFPGRMGHKEGQIYLASPYTAAASALTGRVADPREFLQLNAAGACKMLRTLFFRLHVGGYWAADGSYHGGETRCLQLDFEVPSLAMLTNMVLSAGYTENMSKFSYFPSGEVGQNRKDLCGDSDVAEMITCTHELESKNLYVVRADDPYLDDVLIGEREEEEEPESEQLDFYRDDYVESDDSDDDGARIDFYVGQEFVSKEKCKDTIEKYAIREKVNIHFKRSEKNKIEGVCVQDCCKWRIYASITSRSDKMVVQSYKGIHSCYPIGVVDLYSAPKIAADFINEFRTNSNLSAGQIMQRLYLNGLRVTKTKCQSARQIMKHIISDEYAEQFTRMYDYVEELRKTNPGSTIILGTKDRIFEKFYTCFEAQKTGWKTACRRVIHLDGTFLKGRMKGQLLTAVGRDPNDAMYIIAWAIVPVENKVYWQWFMELLGEDLRLELGNGLALSSDQQKGLIYAIKNVLPYAEHRMCARHIFANLQKRYKQMGPLHKVFWKCARAYNETVFWKQLEKMKTIKFEAYDEVKRSVGSNWSRAFFSDITKSAAVENNISESYNAVFERCSRKTSGLITPKAIAIMEKRKKSLKWCYPFLNGRGIYEVDHGKNKYVVHVRDKTSCTCREYDVSGIPCCHIMSAMWAEYKETKLPETAILDWYSVEKWKLCYNSLLFPVNGMELWETHSDVVVMPPPDRIMPGRPKKNDRIKDPSEEASSENSQKALVTCSNCGQTGHNKRTCQIELVPKPPNPSLEFPSYHAKVIVTIRRKKDSEDVLHGDEVNNHENKLNEKKKSWGKLYRPDSFIIEAGQTPTNTGRRSLMSWRTTMSLAFQSLGVVYGDIGTSPLYVYASTFTDGINDKDDVVGVLSLIIYTITLVALLKYVFIVLQANDNGEGGTFALYSLICRYAKMGLIPNQEPEDVELSNYTLELPTTQLRRAHMIKEKLENSKFAKIILFLVTIMGTSMVIGDGILTPSISVLSAVSGIKSLGQNTVVGVSVAILIVLFAFQRFGTDKVGFSFAPIILVWFTFLIGIGLFNLFKHDITVLKALNPLYIIYYFRRTGTQGWISLGGVFLCITGTEAMFADLGHFSVRAVQISFSCVAYPALVTIYCGQAAYLTKHTYNVSNTFYDSIPDPLYWPTFVVAVAASIIASQAMISGAFSVISQSLRMGCFPRVKVVHTSAKYEGQVYIPEINYLLMLACIAVTLAFRTTEKIGHAYGIAVVTVMVITTLMVTLIMLVIWKTNIVWIAIFLVVFGSIEMLYLSSVMYKFTSGGYLPLTITVVLMAMMAIWQYVHVLKYRYELREKISRENAIQMATSPDVNRVPGIGLFYTELVNGITPLFSHYISNLSSVHSVFVLISIKTLPVNRVTSSERFFFRYVGPKDSGMFRCVVRYGYKEDIEEPDEFERHFVYYLKEFIHHEHFMSGGGGEVDETDKEEEPNAETTVVPSSNSVPSSGRIGSAHSSSSDKIRSGRVVQVQSVEDQTELVEKAREKGMVYLMGETEITAEKESSLFKKFIVNHAYNFLKKNCREGDKALAIPRSKLLKVGMTYEL</sequence>
<keyword evidence="15 20" id="KW-0406">Ion transport</keyword>
<evidence type="ECO:0000256" key="17">
    <source>
        <dbReference type="ARBA" id="ARBA00023136"/>
    </source>
</evidence>
<feature type="transmembrane region" description="Helical" evidence="20">
    <location>
        <begin position="1735"/>
        <end position="1754"/>
    </location>
</feature>
<keyword evidence="18" id="KW-0233">DNA recombination</keyword>
<dbReference type="Pfam" id="PF00330">
    <property type="entry name" value="Aconitase"/>
    <property type="match status" value="1"/>
</dbReference>
<keyword evidence="6" id="KW-0815">Transposition</keyword>
<dbReference type="PROSITE" id="PS50966">
    <property type="entry name" value="ZF_SWIM"/>
    <property type="match status" value="1"/>
</dbReference>
<dbReference type="Proteomes" id="UP000516314">
    <property type="component" value="Chromosome 4"/>
</dbReference>
<dbReference type="GO" id="GO:0009098">
    <property type="term" value="P:L-leucine biosynthetic process"/>
    <property type="evidence" value="ECO:0007669"/>
    <property type="project" value="UniProtKB-UniPathway"/>
</dbReference>
<evidence type="ECO:0000256" key="14">
    <source>
        <dbReference type="ARBA" id="ARBA00023014"/>
    </source>
</evidence>
<keyword evidence="14" id="KW-0411">Iron-sulfur</keyword>
<feature type="transmembrane region" description="Helical" evidence="20">
    <location>
        <begin position="1705"/>
        <end position="1723"/>
    </location>
</feature>
<dbReference type="PROSITE" id="PS01007">
    <property type="entry name" value="TRANSPOSASE_MUTATOR"/>
    <property type="match status" value="1"/>
</dbReference>
<dbReference type="InterPro" id="IPR007527">
    <property type="entry name" value="Znf_SWIM"/>
</dbReference>
<feature type="transmembrane region" description="Helical" evidence="20">
    <location>
        <begin position="1479"/>
        <end position="1499"/>
    </location>
</feature>
<feature type="compositionally biased region" description="Low complexity" evidence="21">
    <location>
        <begin position="1906"/>
        <end position="1925"/>
    </location>
</feature>
<dbReference type="Gene3D" id="3.30.499.10">
    <property type="entry name" value="Aconitase, domain 3"/>
    <property type="match status" value="2"/>
</dbReference>
<evidence type="ECO:0000256" key="16">
    <source>
        <dbReference type="ARBA" id="ARBA00023125"/>
    </source>
</evidence>
<dbReference type="InterPro" id="IPR006251">
    <property type="entry name" value="Homoacnase/IPMdehydase_lsu"/>
</dbReference>
<dbReference type="InterPro" id="IPR018289">
    <property type="entry name" value="MULE_transposase_dom"/>
</dbReference>
<evidence type="ECO:0000256" key="21">
    <source>
        <dbReference type="SAM" id="MobiDB-lite"/>
    </source>
</evidence>
<feature type="compositionally biased region" description="Acidic residues" evidence="21">
    <location>
        <begin position="1890"/>
        <end position="1901"/>
    </location>
</feature>
<dbReference type="Pfam" id="PF03108">
    <property type="entry name" value="DBD_Tnp_Mut"/>
    <property type="match status" value="1"/>
</dbReference>
<feature type="transmembrane region" description="Helical" evidence="20">
    <location>
        <begin position="1410"/>
        <end position="1428"/>
    </location>
</feature>
<dbReference type="PRINTS" id="PR00415">
    <property type="entry name" value="ACONITASE"/>
</dbReference>
<keyword evidence="8" id="KW-0479">Metal-binding</keyword>
<evidence type="ECO:0000259" key="23">
    <source>
        <dbReference type="PROSITE" id="PS50966"/>
    </source>
</evidence>
<dbReference type="Pfam" id="PF02705">
    <property type="entry name" value="K_trans"/>
    <property type="match status" value="1"/>
</dbReference>
<evidence type="ECO:0000256" key="20">
    <source>
        <dbReference type="RuleBase" id="RU321113"/>
    </source>
</evidence>
<evidence type="ECO:0000259" key="22">
    <source>
        <dbReference type="PROSITE" id="PS50158"/>
    </source>
</evidence>
<evidence type="ECO:0000256" key="1">
    <source>
        <dbReference type="ARBA" id="ARBA00004651"/>
    </source>
</evidence>
<keyword evidence="5 20" id="KW-0633">Potassium transport</keyword>
<evidence type="ECO:0000256" key="11">
    <source>
        <dbReference type="ARBA" id="ARBA00022958"/>
    </source>
</evidence>
<dbReference type="GO" id="GO:0003861">
    <property type="term" value="F:3-isopropylmalate dehydratase activity"/>
    <property type="evidence" value="ECO:0007669"/>
    <property type="project" value="InterPro"/>
</dbReference>
<dbReference type="SMART" id="SM00575">
    <property type="entry name" value="ZnF_PMZ"/>
    <property type="match status" value="1"/>
</dbReference>
<evidence type="ECO:0000256" key="19">
    <source>
        <dbReference type="PROSITE-ProRule" id="PRU00047"/>
    </source>
</evidence>
<evidence type="ECO:0000256" key="10">
    <source>
        <dbReference type="ARBA" id="ARBA00022833"/>
    </source>
</evidence>
<feature type="transmembrane region" description="Helical" evidence="20">
    <location>
        <begin position="1448"/>
        <end position="1467"/>
    </location>
</feature>
<dbReference type="GO" id="GO:0004803">
    <property type="term" value="F:transposase activity"/>
    <property type="evidence" value="ECO:0007669"/>
    <property type="project" value="InterPro"/>
</dbReference>
<evidence type="ECO:0000256" key="5">
    <source>
        <dbReference type="ARBA" id="ARBA00022538"/>
    </source>
</evidence>
<dbReference type="InterPro" id="IPR001207">
    <property type="entry name" value="Transposase_mutator"/>
</dbReference>
<reference evidence="24 25" key="1">
    <citation type="submission" date="2020-09" db="EMBL/GenBank/DDBJ databases">
        <authorList>
            <person name="Ashkenazy H."/>
        </authorList>
    </citation>
    <scope>NUCLEOTIDE SEQUENCE [LARGE SCALE GENOMIC DNA]</scope>
    <source>
        <strain evidence="25">cv. Cdm-0</strain>
    </source>
</reference>
<dbReference type="Pfam" id="PF22776">
    <property type="entry name" value="K_trans_C"/>
    <property type="match status" value="1"/>
</dbReference>
<evidence type="ECO:0000256" key="18">
    <source>
        <dbReference type="ARBA" id="ARBA00023172"/>
    </source>
</evidence>
<keyword evidence="13" id="KW-0408">Iron</keyword>
<dbReference type="GO" id="GO:0005886">
    <property type="term" value="C:plasma membrane"/>
    <property type="evidence" value="ECO:0007669"/>
    <property type="project" value="UniProtKB-SubCell"/>
</dbReference>
<feature type="region of interest" description="Disordered" evidence="21">
    <location>
        <begin position="1153"/>
        <end position="1183"/>
    </location>
</feature>
<dbReference type="PANTHER" id="PTHR30540:SF94">
    <property type="entry name" value="POTASSIUM TRANSPORTER 5"/>
    <property type="match status" value="1"/>
</dbReference>
<dbReference type="EMBL" id="LR881469">
    <property type="protein sequence ID" value="CAD5327783.1"/>
    <property type="molecule type" value="Genomic_DNA"/>
</dbReference>
<comment type="function">
    <text evidence="20">Potassium transporter.</text>
</comment>
<feature type="transmembrane region" description="Helical" evidence="20">
    <location>
        <begin position="1677"/>
        <end position="1698"/>
    </location>
</feature>
<dbReference type="SUPFAM" id="SSF53732">
    <property type="entry name" value="Aconitase iron-sulfur domain"/>
    <property type="match status" value="1"/>
</dbReference>
<dbReference type="GO" id="GO:0006313">
    <property type="term" value="P:DNA transposition"/>
    <property type="evidence" value="ECO:0007669"/>
    <property type="project" value="InterPro"/>
</dbReference>